<dbReference type="AlphaFoldDB" id="A0A0W0VGH6"/>
<dbReference type="InterPro" id="IPR029052">
    <property type="entry name" value="Metallo-depent_PP-like"/>
</dbReference>
<dbReference type="SUPFAM" id="SSF56300">
    <property type="entry name" value="Metallo-dependent phosphatases"/>
    <property type="match status" value="1"/>
</dbReference>
<protein>
    <submittedName>
        <fullName evidence="2">Phosphoesterase</fullName>
    </submittedName>
</protein>
<dbReference type="EMBL" id="LNYH01000115">
    <property type="protein sequence ID" value="KTD19199.1"/>
    <property type="molecule type" value="Genomic_DNA"/>
</dbReference>
<reference evidence="2 3" key="1">
    <citation type="submission" date="2015-11" db="EMBL/GenBank/DDBJ databases">
        <title>Genomic analysis of 38 Legionella species identifies large and diverse effector repertoires.</title>
        <authorList>
            <person name="Burstein D."/>
            <person name="Amaro F."/>
            <person name="Zusman T."/>
            <person name="Lifshitz Z."/>
            <person name="Cohen O."/>
            <person name="Gilbert J.A."/>
            <person name="Pupko T."/>
            <person name="Shuman H.A."/>
            <person name="Segal G."/>
        </authorList>
    </citation>
    <scope>NUCLEOTIDE SEQUENCE [LARGE SCALE GENOMIC DNA]</scope>
    <source>
        <strain evidence="2 3">Bercovier 4</strain>
    </source>
</reference>
<dbReference type="Proteomes" id="UP000054761">
    <property type="component" value="Unassembled WGS sequence"/>
</dbReference>
<dbReference type="Pfam" id="PF00149">
    <property type="entry name" value="Metallophos"/>
    <property type="match status" value="1"/>
</dbReference>
<dbReference type="Gene3D" id="3.60.21.10">
    <property type="match status" value="1"/>
</dbReference>
<dbReference type="RefSeq" id="WP_058502426.1">
    <property type="nucleotide sequence ID" value="NZ_CAAAJA010000050.1"/>
</dbReference>
<keyword evidence="3" id="KW-1185">Reference proteome</keyword>
<dbReference type="PANTHER" id="PTHR31302:SF0">
    <property type="entry name" value="TRANSMEMBRANE PROTEIN WITH METALLOPHOSPHOESTERASE DOMAIN"/>
    <property type="match status" value="1"/>
</dbReference>
<proteinExistence type="predicted"/>
<dbReference type="PANTHER" id="PTHR31302">
    <property type="entry name" value="TRANSMEMBRANE PROTEIN WITH METALLOPHOSPHOESTERASE DOMAIN-RELATED"/>
    <property type="match status" value="1"/>
</dbReference>
<gene>
    <name evidence="2" type="ORF">Lisr_2109</name>
</gene>
<dbReference type="InterPro" id="IPR004843">
    <property type="entry name" value="Calcineurin-like_PHP"/>
</dbReference>
<feature type="domain" description="Calcineurin-like phosphoesterase" evidence="1">
    <location>
        <begin position="1"/>
        <end position="239"/>
    </location>
</feature>
<accession>A0A0W0VGH6</accession>
<evidence type="ECO:0000313" key="3">
    <source>
        <dbReference type="Proteomes" id="UP000054761"/>
    </source>
</evidence>
<organism evidence="2 3">
    <name type="scientific">Legionella israelensis</name>
    <dbReference type="NCBI Taxonomy" id="454"/>
    <lineage>
        <taxon>Bacteria</taxon>
        <taxon>Pseudomonadati</taxon>
        <taxon>Pseudomonadota</taxon>
        <taxon>Gammaproteobacteria</taxon>
        <taxon>Legionellales</taxon>
        <taxon>Legionellaceae</taxon>
        <taxon>Legionella</taxon>
    </lineage>
</organism>
<dbReference type="OrthoDB" id="9780884at2"/>
<name>A0A0W0VGH6_9GAMM</name>
<dbReference type="STRING" id="454.Lisr_2109"/>
<sequence>MKLAWLTDIHLNFLEVETRLQYYEDILVTGCDAILISGDIADAPSLDDLLNEMVGEIKKPIYFIVGNHDYYRGIIADVRRGLTELSIANANLFWLPASGLQQLPDNTILLGQDGWADGRLGNYQKSPVSLKGSRMIADLFQAKMVGRQQLLQKMQELADLDANALKNDLAQAVEQQPQKIIVLTHVPPFKEACQHMGQVSDDNYLPYFSSKAIGDVLMPFAIDNPLIDFLVLCGHTHSYAGYQPRANLIVRAGKAEYYKPIIQETIKI</sequence>
<dbReference type="InterPro" id="IPR051158">
    <property type="entry name" value="Metallophosphoesterase_sf"/>
</dbReference>
<dbReference type="CDD" id="cd00838">
    <property type="entry name" value="MPP_superfamily"/>
    <property type="match status" value="1"/>
</dbReference>
<dbReference type="PATRIC" id="fig|454.4.peg.2297"/>
<evidence type="ECO:0000259" key="1">
    <source>
        <dbReference type="Pfam" id="PF00149"/>
    </source>
</evidence>
<dbReference type="GO" id="GO:0016787">
    <property type="term" value="F:hydrolase activity"/>
    <property type="evidence" value="ECO:0007669"/>
    <property type="project" value="InterPro"/>
</dbReference>
<evidence type="ECO:0000313" key="2">
    <source>
        <dbReference type="EMBL" id="KTD19199.1"/>
    </source>
</evidence>
<comment type="caution">
    <text evidence="2">The sequence shown here is derived from an EMBL/GenBank/DDBJ whole genome shotgun (WGS) entry which is preliminary data.</text>
</comment>